<dbReference type="PANTHER" id="PTHR43198">
    <property type="entry name" value="BIFUNCTIONAL TH2 PROTEIN"/>
    <property type="match status" value="1"/>
</dbReference>
<dbReference type="Proteomes" id="UP000000323">
    <property type="component" value="Chromosome 2"/>
</dbReference>
<dbReference type="GO" id="GO:0050334">
    <property type="term" value="F:thiaminase activity"/>
    <property type="evidence" value="ECO:0007669"/>
    <property type="project" value="UniProtKB-EC"/>
</dbReference>
<dbReference type="NCBIfam" id="TIGR04306">
    <property type="entry name" value="salvage_TenA"/>
    <property type="match status" value="1"/>
</dbReference>
<dbReference type="EC" id="3.5.99.2" evidence="2"/>
<dbReference type="eggNOG" id="COG0819">
    <property type="taxonomic scope" value="Bacteria"/>
</dbReference>
<dbReference type="Gene3D" id="1.20.910.10">
    <property type="entry name" value="Heme oxygenase-like"/>
    <property type="match status" value="1"/>
</dbReference>
<dbReference type="Pfam" id="PF03070">
    <property type="entry name" value="TENA_THI-4"/>
    <property type="match status" value="1"/>
</dbReference>
<evidence type="ECO:0000313" key="5">
    <source>
        <dbReference type="Proteomes" id="UP000000323"/>
    </source>
</evidence>
<dbReference type="InterPro" id="IPR016084">
    <property type="entry name" value="Haem_Oase-like_multi-hlx"/>
</dbReference>
<dbReference type="GO" id="GO:0005829">
    <property type="term" value="C:cytosol"/>
    <property type="evidence" value="ECO:0007669"/>
    <property type="project" value="TreeGrafter"/>
</dbReference>
<dbReference type="InterPro" id="IPR027574">
    <property type="entry name" value="Thiaminase_II"/>
</dbReference>
<dbReference type="InterPro" id="IPR004305">
    <property type="entry name" value="Thiaminase-2/PQQC"/>
</dbReference>
<dbReference type="HOGENOM" id="CLU_077537_3_0_0"/>
<evidence type="ECO:0000259" key="3">
    <source>
        <dbReference type="Pfam" id="PF03070"/>
    </source>
</evidence>
<evidence type="ECO:0000313" key="4">
    <source>
        <dbReference type="EMBL" id="ACZ43332.1"/>
    </source>
</evidence>
<feature type="domain" description="Thiaminase-2/PQQC" evidence="3">
    <location>
        <begin position="17"/>
        <end position="225"/>
    </location>
</feature>
<keyword evidence="5" id="KW-1185">Reference proteome</keyword>
<name>D1CHW1_THET1</name>
<dbReference type="SUPFAM" id="SSF48613">
    <property type="entry name" value="Heme oxygenase-like"/>
    <property type="match status" value="1"/>
</dbReference>
<dbReference type="EMBL" id="CP001826">
    <property type="protein sequence ID" value="ACZ43332.1"/>
    <property type="molecule type" value="Genomic_DNA"/>
</dbReference>
<dbReference type="GO" id="GO:0009229">
    <property type="term" value="P:thiamine diphosphate biosynthetic process"/>
    <property type="evidence" value="ECO:0007669"/>
    <property type="project" value="UniProtKB-UniPathway"/>
</dbReference>
<comment type="catalytic activity">
    <reaction evidence="2">
        <text>4-amino-5-aminomethyl-2-methylpyrimidine + H2O = 4-amino-5-hydroxymethyl-2-methylpyrimidine + NH4(+)</text>
        <dbReference type="Rhea" id="RHEA:31799"/>
        <dbReference type="ChEBI" id="CHEBI:15377"/>
        <dbReference type="ChEBI" id="CHEBI:16892"/>
        <dbReference type="ChEBI" id="CHEBI:28938"/>
        <dbReference type="ChEBI" id="CHEBI:63416"/>
        <dbReference type="EC" id="3.5.99.2"/>
    </reaction>
</comment>
<evidence type="ECO:0000256" key="2">
    <source>
        <dbReference type="RuleBase" id="RU363093"/>
    </source>
</evidence>
<keyword evidence="2" id="KW-0784">Thiamine biosynthesis</keyword>
<comment type="catalytic activity">
    <reaction evidence="2">
        <text>thiamine + H2O = 5-(2-hydroxyethyl)-4-methylthiazole + 4-amino-5-hydroxymethyl-2-methylpyrimidine + H(+)</text>
        <dbReference type="Rhea" id="RHEA:17509"/>
        <dbReference type="ChEBI" id="CHEBI:15377"/>
        <dbReference type="ChEBI" id="CHEBI:15378"/>
        <dbReference type="ChEBI" id="CHEBI:16892"/>
        <dbReference type="ChEBI" id="CHEBI:17957"/>
        <dbReference type="ChEBI" id="CHEBI:18385"/>
        <dbReference type="EC" id="3.5.99.2"/>
    </reaction>
</comment>
<accession>D1CHW1</accession>
<comment type="pathway">
    <text evidence="1 2">Cofactor biosynthesis; thiamine diphosphate biosynthesis.</text>
</comment>
<proteinExistence type="inferred from homology"/>
<reference evidence="5" key="1">
    <citation type="journal article" date="2010" name="Stand. Genomic Sci.">
        <title>Complete genome sequence of 'Thermobaculum terrenum' type strain (YNP1).</title>
        <authorList>
            <person name="Kiss H."/>
            <person name="Cleland D."/>
            <person name="Lapidus A."/>
            <person name="Lucas S."/>
            <person name="Glavina Del Rio T."/>
            <person name="Nolan M."/>
            <person name="Tice H."/>
            <person name="Han C."/>
            <person name="Goodwin L."/>
            <person name="Pitluck S."/>
            <person name="Liolios K."/>
            <person name="Ivanova N."/>
            <person name="Mavromatis K."/>
            <person name="Ovchinnikova G."/>
            <person name="Pati A."/>
            <person name="Chen A."/>
            <person name="Palaniappan K."/>
            <person name="Land M."/>
            <person name="Hauser L."/>
            <person name="Chang Y."/>
            <person name="Jeffries C."/>
            <person name="Lu M."/>
            <person name="Brettin T."/>
            <person name="Detter J."/>
            <person name="Goker M."/>
            <person name="Tindall B."/>
            <person name="Beck B."/>
            <person name="McDermott T."/>
            <person name="Woyke T."/>
            <person name="Bristow J."/>
            <person name="Eisen J."/>
            <person name="Markowitz V."/>
            <person name="Hugenholtz P."/>
            <person name="Kyrpides N."/>
            <person name="Klenk H."/>
            <person name="Cheng J."/>
        </authorList>
    </citation>
    <scope>NUCLEOTIDE SEQUENCE [LARGE SCALE GENOMIC DNA]</scope>
    <source>
        <strain evidence="5">ATCC BAA-798 / YNP1</strain>
    </source>
</reference>
<organism evidence="4 5">
    <name type="scientific">Thermobaculum terrenum (strain ATCC BAA-798 / CCMEE 7001 / YNP1)</name>
    <dbReference type="NCBI Taxonomy" id="525904"/>
    <lineage>
        <taxon>Bacteria</taxon>
        <taxon>Bacillati</taxon>
        <taxon>Chloroflexota</taxon>
        <taxon>Chloroflexia</taxon>
        <taxon>Candidatus Thermobaculales</taxon>
        <taxon>Candidatus Thermobaculaceae</taxon>
        <taxon>Thermobaculum</taxon>
    </lineage>
</organism>
<protein>
    <recommendedName>
        <fullName evidence="2">Aminopyrimidine aminohydrolase</fullName>
        <ecNumber evidence="2">3.5.99.2</ecNumber>
    </recommendedName>
</protein>
<evidence type="ECO:0000256" key="1">
    <source>
        <dbReference type="ARBA" id="ARBA00004948"/>
    </source>
</evidence>
<dbReference type="STRING" id="525904.Tter_2438"/>
<dbReference type="GO" id="GO:0009228">
    <property type="term" value="P:thiamine biosynthetic process"/>
    <property type="evidence" value="ECO:0007669"/>
    <property type="project" value="UniProtKB-KW"/>
</dbReference>
<dbReference type="CDD" id="cd19360">
    <property type="entry name" value="TenA_C_SaTenA-like"/>
    <property type="match status" value="1"/>
</dbReference>
<comment type="similarity">
    <text evidence="2">Belongs to the TenA family.</text>
</comment>
<dbReference type="InterPro" id="IPR050967">
    <property type="entry name" value="Thiamine_Salvage_TenA"/>
</dbReference>
<keyword evidence="2" id="KW-0378">Hydrolase</keyword>
<dbReference type="AlphaFoldDB" id="D1CHW1"/>
<gene>
    <name evidence="4" type="ordered locus">Tter_2438</name>
</gene>
<sequence length="231" mass="26833">MEQEHRAYLGYAGELRRRAEPLFESIYQHPFVQGIARGELTSEQLAHYVRQDFQYLTVFCQVYGLAIAKSRRREDIAFFNGQIGFILDSEHHPHNNFARVAGCSLEELARDAELAPTAHSYTRHMLYVAHSGTLGELLCALYPCPLTYWEIGRRLQAEVAPDASHPFKEWIEFYASPTVGDICGEFGERIARWAEGTGEEERARMAEYFLTSCRMEYMFWDMAYKLERWPI</sequence>
<comment type="function">
    <text evidence="2">Catalyzes an amino-pyrimidine hydrolysis reaction at the C5' of the pyrimidine moiety of thiamine compounds, a reaction that is part of a thiamine salvage pathway.</text>
</comment>
<dbReference type="RefSeq" id="WP_012876363.1">
    <property type="nucleotide sequence ID" value="NC_013526.1"/>
</dbReference>
<dbReference type="KEGG" id="ttr:Tter_2438"/>
<dbReference type="UniPathway" id="UPA00060"/>
<dbReference type="PANTHER" id="PTHR43198:SF2">
    <property type="entry name" value="SI:CH1073-67J19.1-RELATED"/>
    <property type="match status" value="1"/>
</dbReference>